<protein>
    <submittedName>
        <fullName evidence="4">FecR family protein</fullName>
    </submittedName>
</protein>
<keyword evidence="1" id="KW-1133">Transmembrane helix</keyword>
<dbReference type="EMBL" id="CP139558">
    <property type="protein sequence ID" value="WPU94730.1"/>
    <property type="molecule type" value="Genomic_DNA"/>
</dbReference>
<dbReference type="Gene3D" id="2.60.120.1440">
    <property type="match status" value="1"/>
</dbReference>
<reference evidence="4 5" key="1">
    <citation type="submission" date="2023-11" db="EMBL/GenBank/DDBJ databases">
        <title>Analysis of the Genomes of Mucilaginibacter gossypii cycad 4 and M. sabulilitoris SNA2: microbes with the potential for plant growth promotion.</title>
        <authorList>
            <person name="Hirsch A.M."/>
            <person name="Humm E."/>
            <person name="Rubbi M."/>
            <person name="Del Vecchio G."/>
            <person name="Ha S.M."/>
            <person name="Pellegrini M."/>
            <person name="Gunsalus R.P."/>
        </authorList>
    </citation>
    <scope>NUCLEOTIDE SEQUENCE [LARGE SCALE GENOMIC DNA]</scope>
    <source>
        <strain evidence="4 5">SNA2</strain>
    </source>
</reference>
<dbReference type="PIRSF" id="PIRSF018266">
    <property type="entry name" value="FecR"/>
    <property type="match status" value="1"/>
</dbReference>
<evidence type="ECO:0000259" key="2">
    <source>
        <dbReference type="Pfam" id="PF04773"/>
    </source>
</evidence>
<dbReference type="PANTHER" id="PTHR30273:SF2">
    <property type="entry name" value="PROTEIN FECR"/>
    <property type="match status" value="1"/>
</dbReference>
<evidence type="ECO:0000259" key="3">
    <source>
        <dbReference type="Pfam" id="PF16344"/>
    </source>
</evidence>
<dbReference type="InterPro" id="IPR006860">
    <property type="entry name" value="FecR"/>
</dbReference>
<evidence type="ECO:0000313" key="5">
    <source>
        <dbReference type="Proteomes" id="UP001324380"/>
    </source>
</evidence>
<feature type="domain" description="FecR protein" evidence="2">
    <location>
        <begin position="167"/>
        <end position="262"/>
    </location>
</feature>
<name>A0ABZ0TTF2_9SPHI</name>
<dbReference type="InterPro" id="IPR012373">
    <property type="entry name" value="Ferrdict_sens_TM"/>
</dbReference>
<dbReference type="RefSeq" id="WP_321563846.1">
    <property type="nucleotide sequence ID" value="NZ_CP139558.1"/>
</dbReference>
<accession>A0ABZ0TTF2</accession>
<proteinExistence type="predicted"/>
<feature type="domain" description="Protein FecR C-terminal" evidence="3">
    <location>
        <begin position="308"/>
        <end position="374"/>
    </location>
</feature>
<dbReference type="Pfam" id="PF04773">
    <property type="entry name" value="FecR"/>
    <property type="match status" value="1"/>
</dbReference>
<feature type="transmembrane region" description="Helical" evidence="1">
    <location>
        <begin position="67"/>
        <end position="89"/>
    </location>
</feature>
<sequence length="375" mass="41524">MEREDLKSLAEKILNGEASDEEIAHYISWFNSYQDPLTVIEHADEKKAAIYAGIENSISRPRNNIRLMLRVAAAAVVIFALTITTYSLLQKKSNIPTTMVLAERDIKPGGNRATLTLSNGKQIVLDDAKSGRIAEEQGIGIRKNKNGQVVYDLSTAATGGVSHPMNTISTPRGGQYEVILPDGTKVWLNAASSLTFPALFSGNERVVELTGEGYFEVTKDKAHPFRVKCQKQQIEVLGTHFDINAYTDEKAVKTTLLEGAVRVVSGSKEAMLIPGQQSLVTSVKNTTQIAVDQSVNLNQVVAWKNGLFSFNETDIPTLMRQISRWYDVDIVYEGKIPEDKFTGNLSRSVNLSNVFRLLQFTGIDFKIEGRKVIIR</sequence>
<gene>
    <name evidence="4" type="ORF">SNE25_04250</name>
</gene>
<dbReference type="PANTHER" id="PTHR30273">
    <property type="entry name" value="PERIPLASMIC SIGNAL SENSOR AND SIGMA FACTOR ACTIVATOR FECR-RELATED"/>
    <property type="match status" value="1"/>
</dbReference>
<dbReference type="Gene3D" id="3.55.50.30">
    <property type="match status" value="1"/>
</dbReference>
<dbReference type="Proteomes" id="UP001324380">
    <property type="component" value="Chromosome"/>
</dbReference>
<dbReference type="InterPro" id="IPR032508">
    <property type="entry name" value="FecR_C"/>
</dbReference>
<keyword evidence="1" id="KW-0812">Transmembrane</keyword>
<keyword evidence="5" id="KW-1185">Reference proteome</keyword>
<keyword evidence="1" id="KW-0472">Membrane</keyword>
<dbReference type="Pfam" id="PF16344">
    <property type="entry name" value="FecR_C"/>
    <property type="match status" value="1"/>
</dbReference>
<organism evidence="4 5">
    <name type="scientific">Mucilaginibacter sabulilitoris</name>
    <dbReference type="NCBI Taxonomy" id="1173583"/>
    <lineage>
        <taxon>Bacteria</taxon>
        <taxon>Pseudomonadati</taxon>
        <taxon>Bacteroidota</taxon>
        <taxon>Sphingobacteriia</taxon>
        <taxon>Sphingobacteriales</taxon>
        <taxon>Sphingobacteriaceae</taxon>
        <taxon>Mucilaginibacter</taxon>
    </lineage>
</organism>
<evidence type="ECO:0000313" key="4">
    <source>
        <dbReference type="EMBL" id="WPU94730.1"/>
    </source>
</evidence>
<evidence type="ECO:0000256" key="1">
    <source>
        <dbReference type="SAM" id="Phobius"/>
    </source>
</evidence>